<dbReference type="AlphaFoldDB" id="A0A372JJ29"/>
<dbReference type="CDD" id="cd04301">
    <property type="entry name" value="NAT_SF"/>
    <property type="match status" value="1"/>
</dbReference>
<evidence type="ECO:0000256" key="1">
    <source>
        <dbReference type="ARBA" id="ARBA00022679"/>
    </source>
</evidence>
<evidence type="ECO:0000259" key="4">
    <source>
        <dbReference type="PROSITE" id="PS51186"/>
    </source>
</evidence>
<keyword evidence="2" id="KW-0012">Acyltransferase</keyword>
<gene>
    <name evidence="5" type="ORF">DZF91_20060</name>
</gene>
<organism evidence="5 6">
    <name type="scientific">Actinomadura logoneensis</name>
    <dbReference type="NCBI Taxonomy" id="2293572"/>
    <lineage>
        <taxon>Bacteria</taxon>
        <taxon>Bacillati</taxon>
        <taxon>Actinomycetota</taxon>
        <taxon>Actinomycetes</taxon>
        <taxon>Streptosporangiales</taxon>
        <taxon>Thermomonosporaceae</taxon>
        <taxon>Actinomadura</taxon>
    </lineage>
</organism>
<sequence>MDRTLHGERVVLRPADETDIPALAAIRRRPEVFRWWRGGDDLEKAVAEDLAEDGGHQYVIVHDGRTAGWIQWQAEEEPDYRHASIDIYLDPDLHGRGLGTDAVRTLARHIVRDHGHHRITIDPAADNTAAIRSYTKVGFRPVGVQRKAERGNDGTWHDSLLMDLLAEELDGEA</sequence>
<dbReference type="PANTHER" id="PTHR43792">
    <property type="entry name" value="GNAT FAMILY, PUTATIVE (AFU_ORTHOLOGUE AFUA_3G00765)-RELATED-RELATED"/>
    <property type="match status" value="1"/>
</dbReference>
<protein>
    <submittedName>
        <fullName evidence="5">N-acetyltransferase</fullName>
    </submittedName>
</protein>
<dbReference type="InterPro" id="IPR016181">
    <property type="entry name" value="Acyl_CoA_acyltransferase"/>
</dbReference>
<reference evidence="5 6" key="1">
    <citation type="submission" date="2018-08" db="EMBL/GenBank/DDBJ databases">
        <title>Actinomadura jelena sp. nov., a novel Actinomycete isolated from soil in Chad.</title>
        <authorList>
            <person name="Shi L."/>
        </authorList>
    </citation>
    <scope>NUCLEOTIDE SEQUENCE [LARGE SCALE GENOMIC DNA]</scope>
    <source>
        <strain evidence="5 6">NEAU-G17</strain>
    </source>
</reference>
<keyword evidence="6" id="KW-1185">Reference proteome</keyword>
<name>A0A372JJ29_9ACTN</name>
<dbReference type="OrthoDB" id="9814648at2"/>
<dbReference type="SUPFAM" id="SSF55729">
    <property type="entry name" value="Acyl-CoA N-acyltransferases (Nat)"/>
    <property type="match status" value="1"/>
</dbReference>
<dbReference type="Proteomes" id="UP000261811">
    <property type="component" value="Unassembled WGS sequence"/>
</dbReference>
<dbReference type="InterPro" id="IPR000182">
    <property type="entry name" value="GNAT_dom"/>
</dbReference>
<dbReference type="PANTHER" id="PTHR43792:SF8">
    <property type="entry name" value="[RIBOSOMAL PROTEIN US5]-ALANINE N-ACETYLTRANSFERASE"/>
    <property type="match status" value="1"/>
</dbReference>
<dbReference type="GO" id="GO:0016747">
    <property type="term" value="F:acyltransferase activity, transferring groups other than amino-acyl groups"/>
    <property type="evidence" value="ECO:0007669"/>
    <property type="project" value="InterPro"/>
</dbReference>
<dbReference type="InterPro" id="IPR051531">
    <property type="entry name" value="N-acetyltransferase"/>
</dbReference>
<comment type="caution">
    <text evidence="5">The sequence shown here is derived from an EMBL/GenBank/DDBJ whole genome shotgun (WGS) entry which is preliminary data.</text>
</comment>
<evidence type="ECO:0000256" key="2">
    <source>
        <dbReference type="ARBA" id="ARBA00023315"/>
    </source>
</evidence>
<evidence type="ECO:0000313" key="6">
    <source>
        <dbReference type="Proteomes" id="UP000261811"/>
    </source>
</evidence>
<comment type="similarity">
    <text evidence="3">Belongs to the acetyltransferase family. RimJ subfamily.</text>
</comment>
<dbReference type="PROSITE" id="PS51186">
    <property type="entry name" value="GNAT"/>
    <property type="match status" value="1"/>
</dbReference>
<proteinExistence type="inferred from homology"/>
<keyword evidence="1 5" id="KW-0808">Transferase</keyword>
<evidence type="ECO:0000256" key="3">
    <source>
        <dbReference type="ARBA" id="ARBA00038502"/>
    </source>
</evidence>
<feature type="domain" description="N-acetyltransferase" evidence="4">
    <location>
        <begin position="10"/>
        <end position="167"/>
    </location>
</feature>
<dbReference type="RefSeq" id="WP_117358998.1">
    <property type="nucleotide sequence ID" value="NZ_QURH01000318.1"/>
</dbReference>
<dbReference type="Pfam" id="PF13302">
    <property type="entry name" value="Acetyltransf_3"/>
    <property type="match status" value="1"/>
</dbReference>
<dbReference type="Gene3D" id="3.40.630.30">
    <property type="match status" value="1"/>
</dbReference>
<accession>A0A372JJ29</accession>
<dbReference type="EMBL" id="QURH01000318">
    <property type="protein sequence ID" value="RFU39864.1"/>
    <property type="molecule type" value="Genomic_DNA"/>
</dbReference>
<evidence type="ECO:0000313" key="5">
    <source>
        <dbReference type="EMBL" id="RFU39864.1"/>
    </source>
</evidence>